<gene>
    <name evidence="2" type="ORF">C7959_10897</name>
</gene>
<name>A0A4R8H547_9FIRM</name>
<evidence type="ECO:0000313" key="3">
    <source>
        <dbReference type="Proteomes" id="UP000295832"/>
    </source>
</evidence>
<reference evidence="2 3" key="1">
    <citation type="submission" date="2019-03" db="EMBL/GenBank/DDBJ databases">
        <title>Subsurface microbial communities from deep shales in Ohio and West Virginia, USA.</title>
        <authorList>
            <person name="Wrighton K."/>
        </authorList>
    </citation>
    <scope>NUCLEOTIDE SEQUENCE [LARGE SCALE GENOMIC DNA]</scope>
    <source>
        <strain evidence="2 3">MSL 6dP</strain>
    </source>
</reference>
<accession>A0A4R8H547</accession>
<feature type="coiled-coil region" evidence="1">
    <location>
        <begin position="5"/>
        <end position="42"/>
    </location>
</feature>
<keyword evidence="1" id="KW-0175">Coiled coil</keyword>
<protein>
    <submittedName>
        <fullName evidence="2">Uncharacterized protein</fullName>
    </submittedName>
</protein>
<dbReference type="Proteomes" id="UP000295832">
    <property type="component" value="Unassembled WGS sequence"/>
</dbReference>
<comment type="caution">
    <text evidence="2">The sequence shown here is derived from an EMBL/GenBank/DDBJ whole genome shotgun (WGS) entry which is preliminary data.</text>
</comment>
<dbReference type="EMBL" id="SOEG01000008">
    <property type="protein sequence ID" value="TDX52175.1"/>
    <property type="molecule type" value="Genomic_DNA"/>
</dbReference>
<dbReference type="RefSeq" id="WP_166667915.1">
    <property type="nucleotide sequence ID" value="NZ_SOEG01000008.1"/>
</dbReference>
<organism evidence="2 3">
    <name type="scientific">Orenia marismortui</name>
    <dbReference type="NCBI Taxonomy" id="46469"/>
    <lineage>
        <taxon>Bacteria</taxon>
        <taxon>Bacillati</taxon>
        <taxon>Bacillota</taxon>
        <taxon>Clostridia</taxon>
        <taxon>Halanaerobiales</taxon>
        <taxon>Halobacteroidaceae</taxon>
        <taxon>Orenia</taxon>
    </lineage>
</organism>
<sequence length="46" mass="5425">MKTKVVSKSEAVKELEEKTQEIRETLIKLERLTKELREIEVEVTLP</sequence>
<keyword evidence="3" id="KW-1185">Reference proteome</keyword>
<evidence type="ECO:0000256" key="1">
    <source>
        <dbReference type="SAM" id="Coils"/>
    </source>
</evidence>
<proteinExistence type="predicted"/>
<evidence type="ECO:0000313" key="2">
    <source>
        <dbReference type="EMBL" id="TDX52175.1"/>
    </source>
</evidence>
<dbReference type="AlphaFoldDB" id="A0A4R8H547"/>